<evidence type="ECO:0000313" key="1">
    <source>
        <dbReference type="EMBL" id="BCL20518.1"/>
    </source>
</evidence>
<name>A0A7G1NBK4_9ACTN</name>
<dbReference type="KEGG" id="stui:GCM10017668_23610"/>
<gene>
    <name evidence="1" type="ORF">GCM10017668_23610</name>
</gene>
<dbReference type="Pfam" id="PF12686">
    <property type="entry name" value="DUF3800"/>
    <property type="match status" value="1"/>
</dbReference>
<reference evidence="1 2" key="1">
    <citation type="journal article" date="2014" name="Int. J. Syst. Evol. Microbiol.">
        <title>Complete genome sequence of Corynebacterium casei LMG S-19264T (=DSM 44701T), isolated from a smear-ripened cheese.</title>
        <authorList>
            <consortium name="US DOE Joint Genome Institute (JGI-PGF)"/>
            <person name="Walter F."/>
            <person name="Albersmeier A."/>
            <person name="Kalinowski J."/>
            <person name="Ruckert C."/>
        </authorList>
    </citation>
    <scope>NUCLEOTIDE SEQUENCE [LARGE SCALE GENOMIC DNA]</scope>
    <source>
        <strain evidence="1 2">JCM 4255</strain>
    </source>
</reference>
<protein>
    <recommendedName>
        <fullName evidence="3">DUF3800 domain-containing protein</fullName>
    </recommendedName>
</protein>
<evidence type="ECO:0008006" key="3">
    <source>
        <dbReference type="Google" id="ProtNLM"/>
    </source>
</evidence>
<sequence length="254" mass="28585">MPARRLVRAYVDETGDRGLSPTASQFFSFAAVLVADEDEPAMRAALSQLRRDLRVPHGKALHWKDHVKVYPRRQYVTTKLAQLTGVQITYVVVEKAAIPAHAGMRRDQVIFYNFAAGIILERLLLAARDWPGGSRDLLIKFGHVRGFDHRTTCEYFKIKPQLGPGWVPWGLLQGQPTFQDQAKWDGLQAADQYAGMLSAAIRSDQYGGYEPSHLLGVRHQIRRSAQGVSRNYGFKILGNEATFTSLPWWPPEGL</sequence>
<dbReference type="AlphaFoldDB" id="A0A7G1NBK4"/>
<accession>A0A7G1NBK4</accession>
<proteinExistence type="predicted"/>
<dbReference type="RefSeq" id="WP_190898847.1">
    <property type="nucleotide sequence ID" value="NZ_AP023439.1"/>
</dbReference>
<dbReference type="Proteomes" id="UP000516373">
    <property type="component" value="Chromosome"/>
</dbReference>
<dbReference type="InterPro" id="IPR024524">
    <property type="entry name" value="DUF3800"/>
</dbReference>
<evidence type="ECO:0000313" key="2">
    <source>
        <dbReference type="Proteomes" id="UP000516373"/>
    </source>
</evidence>
<dbReference type="EMBL" id="AP023439">
    <property type="protein sequence ID" value="BCL20518.1"/>
    <property type="molecule type" value="Genomic_DNA"/>
</dbReference>
<organism evidence="1 2">
    <name type="scientific">Streptomyces tuirus</name>
    <dbReference type="NCBI Taxonomy" id="68278"/>
    <lineage>
        <taxon>Bacteria</taxon>
        <taxon>Bacillati</taxon>
        <taxon>Actinomycetota</taxon>
        <taxon>Actinomycetes</taxon>
        <taxon>Kitasatosporales</taxon>
        <taxon>Streptomycetaceae</taxon>
        <taxon>Streptomyces</taxon>
    </lineage>
</organism>